<dbReference type="InterPro" id="IPR016161">
    <property type="entry name" value="Ald_DH/histidinol_DH"/>
</dbReference>
<sequence>MSTKLSEVKDMKVVPFLIDGKHETTGTRTFPIFSNQLQRELCLAQSADSKTASAAADSASKAFKTWKHTPWMTRRDILLRTADIIRRRETELKETMIAETSCSAQWPEFQIEFTINVIRETASRISSLVGEIPAMASPSDSFGFIFREALGPVLLIAPWNAATILSGRSLASIIGAGCTVVFKASELSPKTHHMLVEAFLEAGVPSGVINVIQTAREDAAGVTETLISHPAIRKVEFIGSAGVGSKIAELAGKYLKPLLMEMGDKSAAIVLEDADMEASADLCIFGAFVHHGQVCFGTERVIIMKSVAENFIQLLKKKAESFHAGLPVTAGMSKGAHDKLLDAQSKGAEFILGGPQYGDILKHSLAPSIVTGVTKDMTMWNEELFGPCLAVYVVDSDEEATELVNDTAYGFSASIHTKDLTRALNISKELDVGQVQVNGATIYCDVNLPCSGMKRTGYGYQHGRWGLEEFTRLKTFTASMNTHENMMTR</sequence>
<keyword evidence="4" id="KW-1185">Reference proteome</keyword>
<dbReference type="PANTHER" id="PTHR43353">
    <property type="entry name" value="SUCCINATE-SEMIALDEHYDE DEHYDROGENASE, MITOCHONDRIAL"/>
    <property type="match status" value="1"/>
</dbReference>
<dbReference type="InterPro" id="IPR016162">
    <property type="entry name" value="Ald_DH_N"/>
</dbReference>
<feature type="domain" description="Aldehyde dehydrogenase" evidence="2">
    <location>
        <begin position="28"/>
        <end position="475"/>
    </location>
</feature>
<dbReference type="GO" id="GO:0009450">
    <property type="term" value="P:gamma-aminobutyric acid catabolic process"/>
    <property type="evidence" value="ECO:0007669"/>
    <property type="project" value="TreeGrafter"/>
</dbReference>
<evidence type="ECO:0000256" key="1">
    <source>
        <dbReference type="ARBA" id="ARBA00023002"/>
    </source>
</evidence>
<name>A0A7D8UU77_9HELO</name>
<reference evidence="3 4" key="1">
    <citation type="submission" date="2018-05" db="EMBL/GenBank/DDBJ databases">
        <title>Whole genome sequencing for identification of molecular markers to develop diagnostic detection tools for the regulated plant pathogen Lachnellula willkommii.</title>
        <authorList>
            <person name="Giroux E."/>
            <person name="Bilodeau G."/>
        </authorList>
    </citation>
    <scope>NUCLEOTIDE SEQUENCE [LARGE SCALE GENOMIC DNA]</scope>
    <source>
        <strain evidence="3 4">CBS 625.97</strain>
    </source>
</reference>
<comment type="caution">
    <text evidence="3">The sequence shown here is derived from an EMBL/GenBank/DDBJ whole genome shotgun (WGS) entry which is preliminary data.</text>
</comment>
<accession>A0A7D8UU77</accession>
<dbReference type="InterPro" id="IPR050740">
    <property type="entry name" value="Aldehyde_DH_Superfamily"/>
</dbReference>
<dbReference type="SUPFAM" id="SSF53720">
    <property type="entry name" value="ALDH-like"/>
    <property type="match status" value="1"/>
</dbReference>
<gene>
    <name evidence="3" type="primary">doxF_1</name>
    <name evidence="3" type="ORF">LCER1_G002134</name>
</gene>
<dbReference type="AlphaFoldDB" id="A0A7D8UU77"/>
<keyword evidence="1" id="KW-0560">Oxidoreductase</keyword>
<dbReference type="Pfam" id="PF00171">
    <property type="entry name" value="Aldedh"/>
    <property type="match status" value="1"/>
</dbReference>
<dbReference type="OrthoDB" id="310895at2759"/>
<protein>
    <submittedName>
        <fullName evidence="3">Salicylaldehyde dehydrogenase</fullName>
    </submittedName>
</protein>
<evidence type="ECO:0000313" key="4">
    <source>
        <dbReference type="Proteomes" id="UP000481288"/>
    </source>
</evidence>
<evidence type="ECO:0000313" key="3">
    <source>
        <dbReference type="EMBL" id="TVY58208.1"/>
    </source>
</evidence>
<dbReference type="Gene3D" id="3.40.309.10">
    <property type="entry name" value="Aldehyde Dehydrogenase, Chain A, domain 2"/>
    <property type="match status" value="1"/>
</dbReference>
<dbReference type="EMBL" id="QGMG01000052">
    <property type="protein sequence ID" value="TVY58208.1"/>
    <property type="molecule type" value="Genomic_DNA"/>
</dbReference>
<dbReference type="InterPro" id="IPR015590">
    <property type="entry name" value="Aldehyde_DH_dom"/>
</dbReference>
<dbReference type="Gene3D" id="3.40.605.10">
    <property type="entry name" value="Aldehyde Dehydrogenase, Chain A, domain 1"/>
    <property type="match status" value="1"/>
</dbReference>
<evidence type="ECO:0000259" key="2">
    <source>
        <dbReference type="Pfam" id="PF00171"/>
    </source>
</evidence>
<organism evidence="3 4">
    <name type="scientific">Lachnellula cervina</name>
    <dbReference type="NCBI Taxonomy" id="1316786"/>
    <lineage>
        <taxon>Eukaryota</taxon>
        <taxon>Fungi</taxon>
        <taxon>Dikarya</taxon>
        <taxon>Ascomycota</taxon>
        <taxon>Pezizomycotina</taxon>
        <taxon>Leotiomycetes</taxon>
        <taxon>Helotiales</taxon>
        <taxon>Lachnaceae</taxon>
        <taxon>Lachnellula</taxon>
    </lineage>
</organism>
<dbReference type="Proteomes" id="UP000481288">
    <property type="component" value="Unassembled WGS sequence"/>
</dbReference>
<dbReference type="GO" id="GO:0004777">
    <property type="term" value="F:succinate-semialdehyde dehydrogenase (NAD+) activity"/>
    <property type="evidence" value="ECO:0007669"/>
    <property type="project" value="TreeGrafter"/>
</dbReference>
<dbReference type="PANTHER" id="PTHR43353:SF6">
    <property type="entry name" value="CYTOPLASMIC ALDEHYDE DEHYDROGENASE (EUROFUNG)"/>
    <property type="match status" value="1"/>
</dbReference>
<proteinExistence type="predicted"/>
<dbReference type="InterPro" id="IPR016163">
    <property type="entry name" value="Ald_DH_C"/>
</dbReference>